<evidence type="ECO:0000256" key="4">
    <source>
        <dbReference type="ARBA" id="ARBA00023136"/>
    </source>
</evidence>
<dbReference type="Pfam" id="PF04191">
    <property type="entry name" value="PEMT"/>
    <property type="match status" value="1"/>
</dbReference>
<keyword evidence="2 5" id="KW-0812">Transmembrane</keyword>
<dbReference type="PANTHER" id="PTHR43847">
    <property type="entry name" value="BLL3993 PROTEIN"/>
    <property type="match status" value="1"/>
</dbReference>
<evidence type="ECO:0000256" key="1">
    <source>
        <dbReference type="ARBA" id="ARBA00004127"/>
    </source>
</evidence>
<feature type="transmembrane region" description="Helical" evidence="5">
    <location>
        <begin position="54"/>
        <end position="75"/>
    </location>
</feature>
<comment type="subcellular location">
    <subcellularLocation>
        <location evidence="1">Endomembrane system</location>
        <topology evidence="1">Multi-pass membrane protein</topology>
    </subcellularLocation>
</comment>
<reference evidence="6" key="1">
    <citation type="submission" date="2021-07" db="EMBL/GenBank/DDBJ databases">
        <title>Aureisphaera sp. CAU 1614 isolated from sea sediment.</title>
        <authorList>
            <person name="Kim W."/>
        </authorList>
    </citation>
    <scope>NUCLEOTIDE SEQUENCE</scope>
    <source>
        <strain evidence="6">CAU 1614</strain>
    </source>
</reference>
<dbReference type="RefSeq" id="WP_219053544.1">
    <property type="nucleotide sequence ID" value="NZ_JAHWDP010000007.1"/>
</dbReference>
<keyword evidence="4 5" id="KW-0472">Membrane</keyword>
<keyword evidence="3 5" id="KW-1133">Transmembrane helix</keyword>
<evidence type="ECO:0000313" key="6">
    <source>
        <dbReference type="EMBL" id="MBW2939017.1"/>
    </source>
</evidence>
<dbReference type="EMBL" id="JAHWDP010000007">
    <property type="protein sequence ID" value="MBW2939017.1"/>
    <property type="molecule type" value="Genomic_DNA"/>
</dbReference>
<dbReference type="PANTHER" id="PTHR43847:SF1">
    <property type="entry name" value="BLL3993 PROTEIN"/>
    <property type="match status" value="1"/>
</dbReference>
<evidence type="ECO:0000256" key="3">
    <source>
        <dbReference type="ARBA" id="ARBA00022989"/>
    </source>
</evidence>
<comment type="caution">
    <text evidence="6">The sequence shown here is derived from an EMBL/GenBank/DDBJ whole genome shotgun (WGS) entry which is preliminary data.</text>
</comment>
<keyword evidence="7" id="KW-1185">Reference proteome</keyword>
<feature type="transmembrane region" description="Helical" evidence="5">
    <location>
        <begin position="223"/>
        <end position="240"/>
    </location>
</feature>
<sequence length="246" mass="29049">MALREELKTQGDFLFRYRSFLPLIILVVGLAVFAYFKLNPDAYCDFLYTETYKYICLGVSLLGFFIRVFTIGYAAENTSGRNTHEGQIADEINTTGIYSIVRHPLYLGNFFMWLGIAMLTASFWFLVAFVLFYYSYYYLRICFAEEAFLRTKFEDAYVKYSEKVPPFFPSFKNYKASNRSFNLRKVIRQEKNGIAAIFLLFWFFEMVGDFIVNKEFVFNMDFWFYAGIIASVVYLILKVLKKRKLI</sequence>
<feature type="transmembrane region" description="Helical" evidence="5">
    <location>
        <begin position="20"/>
        <end position="38"/>
    </location>
</feature>
<evidence type="ECO:0000313" key="7">
    <source>
        <dbReference type="Proteomes" id="UP001138686"/>
    </source>
</evidence>
<evidence type="ECO:0000256" key="2">
    <source>
        <dbReference type="ARBA" id="ARBA00022692"/>
    </source>
</evidence>
<dbReference type="InterPro" id="IPR007318">
    <property type="entry name" value="Phopholipid_MeTrfase"/>
</dbReference>
<protein>
    <submittedName>
        <fullName evidence="6">Isoprenylcysteine carboxylmethyltransferase family protein</fullName>
    </submittedName>
</protein>
<feature type="transmembrane region" description="Helical" evidence="5">
    <location>
        <begin position="110"/>
        <end position="134"/>
    </location>
</feature>
<feature type="transmembrane region" description="Helical" evidence="5">
    <location>
        <begin position="193"/>
        <end position="211"/>
    </location>
</feature>
<dbReference type="GO" id="GO:0012505">
    <property type="term" value="C:endomembrane system"/>
    <property type="evidence" value="ECO:0007669"/>
    <property type="project" value="UniProtKB-SubCell"/>
</dbReference>
<dbReference type="PROSITE" id="PS50244">
    <property type="entry name" value="S5A_REDUCTASE"/>
    <property type="match status" value="1"/>
</dbReference>
<accession>A0A9X1K010</accession>
<gene>
    <name evidence="6" type="ORF">KXJ69_12945</name>
</gene>
<proteinExistence type="predicted"/>
<dbReference type="AlphaFoldDB" id="A0A9X1K010"/>
<organism evidence="6 7">
    <name type="scientific">Halomarinibacterium sedimenti</name>
    <dbReference type="NCBI Taxonomy" id="2857106"/>
    <lineage>
        <taxon>Bacteria</taxon>
        <taxon>Pseudomonadati</taxon>
        <taxon>Bacteroidota</taxon>
        <taxon>Flavobacteriia</taxon>
        <taxon>Flavobacteriales</taxon>
        <taxon>Flavobacteriaceae</taxon>
        <taxon>Halomarinibacterium</taxon>
    </lineage>
</organism>
<name>A0A9X1K010_9FLAO</name>
<evidence type="ECO:0000256" key="5">
    <source>
        <dbReference type="SAM" id="Phobius"/>
    </source>
</evidence>
<dbReference type="InterPro" id="IPR052527">
    <property type="entry name" value="Metal_cation-efflux_comp"/>
</dbReference>
<dbReference type="Proteomes" id="UP001138686">
    <property type="component" value="Unassembled WGS sequence"/>
</dbReference>